<accession>A0ABU8LEF1</accession>
<sequence length="337" mass="32533">MDTGASRGRIPAVLLWGALTVLVWAAFTALVGGGDARADDDEDKPLSGVSSLLSGVVSEVADPVVEGVVDVVTETTAPVVDAAENVVEKTTKTVSEVPVVGKSASDALSATTQGVSKVTEAVSDVAAESPVSSVVEPVTDAVRDVPVVGTVLDDLGATDLLGDSAGAVDDVVGTLTPIVDETVPPIVDALDPQHPGADTPDAPTGTTPTELTPTAPGADASLILPGTAQEPDAASIAPVASTAGPVFLASLAANTAAVVQTTADATDAEGPAGGAPAPPLATAPASSSAGPGGSAGGVHAAVHHLPVHADGAWTAAGPPVDSALPPSPAGSTDVSPD</sequence>
<evidence type="ECO:0000256" key="1">
    <source>
        <dbReference type="SAM" id="MobiDB-lite"/>
    </source>
</evidence>
<feature type="region of interest" description="Disordered" evidence="1">
    <location>
        <begin position="186"/>
        <end position="213"/>
    </location>
</feature>
<name>A0ABU8LEF1_9MICO</name>
<proteinExistence type="predicted"/>
<evidence type="ECO:0000313" key="2">
    <source>
        <dbReference type="EMBL" id="MEJ1089699.1"/>
    </source>
</evidence>
<gene>
    <name evidence="2" type="ORF">WDU99_15395</name>
</gene>
<dbReference type="RefSeq" id="WP_337333341.1">
    <property type="nucleotide sequence ID" value="NZ_JBBDGM010000016.1"/>
</dbReference>
<dbReference type="Proteomes" id="UP001371224">
    <property type="component" value="Unassembled WGS sequence"/>
</dbReference>
<comment type="caution">
    <text evidence="2">The sequence shown here is derived from an EMBL/GenBank/DDBJ whole genome shotgun (WGS) entry which is preliminary data.</text>
</comment>
<feature type="compositionally biased region" description="Low complexity" evidence="1">
    <location>
        <begin position="195"/>
        <end position="213"/>
    </location>
</feature>
<organism evidence="2 3">
    <name type="scientific">Microbacterium bandirmense</name>
    <dbReference type="NCBI Taxonomy" id="3122050"/>
    <lineage>
        <taxon>Bacteria</taxon>
        <taxon>Bacillati</taxon>
        <taxon>Actinomycetota</taxon>
        <taxon>Actinomycetes</taxon>
        <taxon>Micrococcales</taxon>
        <taxon>Microbacteriaceae</taxon>
        <taxon>Microbacterium</taxon>
    </lineage>
</organism>
<feature type="region of interest" description="Disordered" evidence="1">
    <location>
        <begin position="312"/>
        <end position="337"/>
    </location>
</feature>
<dbReference type="EMBL" id="JBBDGM010000016">
    <property type="protein sequence ID" value="MEJ1089699.1"/>
    <property type="molecule type" value="Genomic_DNA"/>
</dbReference>
<protein>
    <submittedName>
        <fullName evidence="2">Uncharacterized protein</fullName>
    </submittedName>
</protein>
<reference evidence="2 3" key="1">
    <citation type="submission" date="2024-02" db="EMBL/GenBank/DDBJ databases">
        <authorList>
            <person name="Saticioglu I.B."/>
        </authorList>
    </citation>
    <scope>NUCLEOTIDE SEQUENCE [LARGE SCALE GENOMIC DNA]</scope>
    <source>
        <strain evidence="2 3">Mu-80</strain>
    </source>
</reference>
<evidence type="ECO:0000313" key="3">
    <source>
        <dbReference type="Proteomes" id="UP001371224"/>
    </source>
</evidence>
<keyword evidence="3" id="KW-1185">Reference proteome</keyword>
<feature type="region of interest" description="Disordered" evidence="1">
    <location>
        <begin position="264"/>
        <end position="299"/>
    </location>
</feature>